<dbReference type="Proteomes" id="UP000717585">
    <property type="component" value="Unassembled WGS sequence"/>
</dbReference>
<feature type="domain" description="Inositol phosphatase" evidence="1">
    <location>
        <begin position="44"/>
        <end position="120"/>
    </location>
</feature>
<name>A0A8J6E2L1_9EUKA</name>
<dbReference type="Pfam" id="PF12456">
    <property type="entry name" value="hSac2"/>
    <property type="match status" value="1"/>
</dbReference>
<sequence>MHSVRYSTTKREFNECVLAGDVVKLADMLGSATAGCTPSAEDIEVIEKCKEEIATQQEDNELYIKGYVLQCINQYNKVSDRVAIFTDAALYHIKTAGGAVKRSKRFPFEDVAYVHYGSFHRERDHYGVKVVMAEDKPHGDRAKLYLVPTEVEDGHSMAEEIAQVLNCLLRAAKGAEGLGLVNQNTLTRPGRAGGIQRVVSDTVKGRLGN</sequence>
<protein>
    <submittedName>
        <fullName evidence="2">Inositol phosphatase</fullName>
    </submittedName>
</protein>
<organism evidence="2 3">
    <name type="scientific">Carpediemonas membranifera</name>
    <dbReference type="NCBI Taxonomy" id="201153"/>
    <lineage>
        <taxon>Eukaryota</taxon>
        <taxon>Metamonada</taxon>
        <taxon>Carpediemonas-like organisms</taxon>
        <taxon>Carpediemonas</taxon>
    </lineage>
</organism>
<evidence type="ECO:0000259" key="1">
    <source>
        <dbReference type="Pfam" id="PF12456"/>
    </source>
</evidence>
<dbReference type="AlphaFoldDB" id="A0A8J6E2L1"/>
<gene>
    <name evidence="2" type="ORF">J8273_6623</name>
</gene>
<reference evidence="2" key="1">
    <citation type="submission" date="2021-05" db="EMBL/GenBank/DDBJ databases">
        <title>A free-living protist that lacks canonical eukaryotic 1 DNA replication and segregation systems.</title>
        <authorList>
            <person name="Salas-Leiva D.E."/>
            <person name="Tromer E.C."/>
            <person name="Curtis B.A."/>
            <person name="Jerlstrom-Hultqvist J."/>
            <person name="Kolisko M."/>
            <person name="Yi Z."/>
            <person name="Salas-Leiva J.S."/>
            <person name="Gallot-Lavallee L."/>
            <person name="Kops G.J.P.L."/>
            <person name="Archibald J.M."/>
            <person name="Simpson A.G.B."/>
            <person name="Roger A.J."/>
        </authorList>
    </citation>
    <scope>NUCLEOTIDE SEQUENCE</scope>
    <source>
        <strain evidence="2">BICM</strain>
    </source>
</reference>
<evidence type="ECO:0000313" key="3">
    <source>
        <dbReference type="Proteomes" id="UP000717585"/>
    </source>
</evidence>
<keyword evidence="3" id="KW-1185">Reference proteome</keyword>
<proteinExistence type="predicted"/>
<dbReference type="EMBL" id="JAHDYR010000040">
    <property type="protein sequence ID" value="KAG9392032.1"/>
    <property type="molecule type" value="Genomic_DNA"/>
</dbReference>
<accession>A0A8J6E2L1</accession>
<comment type="caution">
    <text evidence="2">The sequence shown here is derived from an EMBL/GenBank/DDBJ whole genome shotgun (WGS) entry which is preliminary data.</text>
</comment>
<dbReference type="InterPro" id="IPR022158">
    <property type="entry name" value="Inositol_phosphatase"/>
</dbReference>
<evidence type="ECO:0000313" key="2">
    <source>
        <dbReference type="EMBL" id="KAG9392032.1"/>
    </source>
</evidence>